<dbReference type="OrthoDB" id="16820at2759"/>
<gene>
    <name evidence="3" type="ORF">Cgig2_002001</name>
</gene>
<dbReference type="Gene3D" id="3.50.50.60">
    <property type="entry name" value="FAD/NAD(P)-binding domain"/>
    <property type="match status" value="2"/>
</dbReference>
<accession>A0A9Q1JQV4</accession>
<feature type="domain" description="FAD dependent oxidoreductase" evidence="1">
    <location>
        <begin position="5"/>
        <end position="61"/>
    </location>
</feature>
<dbReference type="InterPro" id="IPR006076">
    <property type="entry name" value="FAD-dep_OxRdtase"/>
</dbReference>
<dbReference type="InterPro" id="IPR036188">
    <property type="entry name" value="FAD/NAD-bd_sf"/>
</dbReference>
<dbReference type="SUPFAM" id="SSF51905">
    <property type="entry name" value="FAD/NAD(P)-binding domain"/>
    <property type="match status" value="1"/>
</dbReference>
<dbReference type="Pfam" id="PF01266">
    <property type="entry name" value="DAO"/>
    <property type="match status" value="1"/>
</dbReference>
<dbReference type="GO" id="GO:0071949">
    <property type="term" value="F:FAD binding"/>
    <property type="evidence" value="ECO:0007669"/>
    <property type="project" value="InterPro"/>
</dbReference>
<dbReference type="PRINTS" id="PR00420">
    <property type="entry name" value="RNGMNOXGNASE"/>
</dbReference>
<dbReference type="Proteomes" id="UP001153076">
    <property type="component" value="Unassembled WGS sequence"/>
</dbReference>
<dbReference type="InterPro" id="IPR002938">
    <property type="entry name" value="FAD-bd"/>
</dbReference>
<evidence type="ECO:0000313" key="4">
    <source>
        <dbReference type="Proteomes" id="UP001153076"/>
    </source>
</evidence>
<organism evidence="3 4">
    <name type="scientific">Carnegiea gigantea</name>
    <dbReference type="NCBI Taxonomy" id="171969"/>
    <lineage>
        <taxon>Eukaryota</taxon>
        <taxon>Viridiplantae</taxon>
        <taxon>Streptophyta</taxon>
        <taxon>Embryophyta</taxon>
        <taxon>Tracheophyta</taxon>
        <taxon>Spermatophyta</taxon>
        <taxon>Magnoliopsida</taxon>
        <taxon>eudicotyledons</taxon>
        <taxon>Gunneridae</taxon>
        <taxon>Pentapetalae</taxon>
        <taxon>Caryophyllales</taxon>
        <taxon>Cactineae</taxon>
        <taxon>Cactaceae</taxon>
        <taxon>Cactoideae</taxon>
        <taxon>Echinocereeae</taxon>
        <taxon>Carnegiea</taxon>
    </lineage>
</organism>
<name>A0A9Q1JQV4_9CARY</name>
<protein>
    <recommendedName>
        <fullName evidence="5">FAD-binding domain-containing protein</fullName>
    </recommendedName>
</protein>
<evidence type="ECO:0000313" key="3">
    <source>
        <dbReference type="EMBL" id="KAJ8429379.1"/>
    </source>
</evidence>
<reference evidence="3" key="1">
    <citation type="submission" date="2022-04" db="EMBL/GenBank/DDBJ databases">
        <title>Carnegiea gigantea Genome sequencing and assembly v2.</title>
        <authorList>
            <person name="Copetti D."/>
            <person name="Sanderson M.J."/>
            <person name="Burquez A."/>
            <person name="Wojciechowski M.F."/>
        </authorList>
    </citation>
    <scope>NUCLEOTIDE SEQUENCE</scope>
    <source>
        <strain evidence="3">SGP5-SGP5p</strain>
        <tissue evidence="3">Aerial part</tissue>
    </source>
</reference>
<dbReference type="EMBL" id="JAKOGI010000899">
    <property type="protein sequence ID" value="KAJ8429379.1"/>
    <property type="molecule type" value="Genomic_DNA"/>
</dbReference>
<sequence>MGKKAVVVGGSIAGVSCAHALSAAGWEVVVLEKSSSGPTGSPTGAGLGLDPLSCKIIHSWLGVGDGDGDSDPLFRATMPLSIEQNQATDVEKKMSWTLTRDEEFNFRAAHWVDLHALLLGSLPPQVTFLWGHYFTSFHLADDQGSVTLDAKVLQTGEIVQIVGDLLVAADGCLSSIRQTFLPLHKLRFGQVRIGLPYLRYAAYCAWRGVLNFTEIEDSETIQVKKMKEDAESIWLPELAHLMKSTPEPFVNVIYDSDPLDRLFWDNVVLVGDAAHPTTPHCVRSTNMSILDAAVLGKCLEKWGSEDLKSALNEYQSLRLPVVAKQVLHARRVGRIKQGLSLPDCKPFDAKKASVEDCFELQQKNVPFFSHIPDALLN</sequence>
<dbReference type="Gene3D" id="3.30.9.30">
    <property type="match status" value="1"/>
</dbReference>
<dbReference type="AlphaFoldDB" id="A0A9Q1JQV4"/>
<dbReference type="PROSITE" id="PS51257">
    <property type="entry name" value="PROKAR_LIPOPROTEIN"/>
    <property type="match status" value="1"/>
</dbReference>
<dbReference type="InterPro" id="IPR053212">
    <property type="entry name" value="DHP_3-monooxygenase"/>
</dbReference>
<comment type="caution">
    <text evidence="3">The sequence shown here is derived from an EMBL/GenBank/DDBJ whole genome shotgun (WGS) entry which is preliminary data.</text>
</comment>
<feature type="domain" description="FAD-binding" evidence="2">
    <location>
        <begin position="259"/>
        <end position="326"/>
    </location>
</feature>
<dbReference type="SUPFAM" id="SSF54373">
    <property type="entry name" value="FAD-linked reductases, C-terminal domain"/>
    <property type="match status" value="1"/>
</dbReference>
<dbReference type="PANTHER" id="PTHR47469">
    <property type="entry name" value="MONOOXYGENASE-LIKE"/>
    <property type="match status" value="1"/>
</dbReference>
<evidence type="ECO:0000259" key="2">
    <source>
        <dbReference type="Pfam" id="PF01494"/>
    </source>
</evidence>
<dbReference type="PANTHER" id="PTHR47469:SF2">
    <property type="entry name" value="OS06G0597600 PROTEIN"/>
    <property type="match status" value="1"/>
</dbReference>
<evidence type="ECO:0008006" key="5">
    <source>
        <dbReference type="Google" id="ProtNLM"/>
    </source>
</evidence>
<dbReference type="Pfam" id="PF01494">
    <property type="entry name" value="FAD_binding_3"/>
    <property type="match status" value="1"/>
</dbReference>
<evidence type="ECO:0000259" key="1">
    <source>
        <dbReference type="Pfam" id="PF01266"/>
    </source>
</evidence>
<keyword evidence="4" id="KW-1185">Reference proteome</keyword>
<proteinExistence type="predicted"/>